<accession>A0A9P7NFQ4</accession>
<proteinExistence type="predicted"/>
<sequence>MKLEIGLRRTEWSLYLELIFRKDETPKILDDIASFCIRSKPSPCNKTLEVELSKTTLRAAPQAKRPSPTTIREKKTEESFFHLTGLALKNIVHRRASLRMGPKPTGQVLLKNIGRVLDFCHIPGDFHGQDEHWLATRRSQSTLTVDNVIVPKSHE</sequence>
<evidence type="ECO:0000313" key="2">
    <source>
        <dbReference type="Proteomes" id="UP000748025"/>
    </source>
</evidence>
<gene>
    <name evidence="1" type="ORF">E4U43_006869</name>
</gene>
<keyword evidence="2" id="KW-1185">Reference proteome</keyword>
<dbReference type="Proteomes" id="UP000748025">
    <property type="component" value="Unassembled WGS sequence"/>
</dbReference>
<evidence type="ECO:0000313" key="1">
    <source>
        <dbReference type="EMBL" id="KAG6014159.1"/>
    </source>
</evidence>
<name>A0A9P7NFQ4_9HYPO</name>
<protein>
    <submittedName>
        <fullName evidence="1">Uncharacterized protein</fullName>
    </submittedName>
</protein>
<comment type="caution">
    <text evidence="1">The sequence shown here is derived from an EMBL/GenBank/DDBJ whole genome shotgun (WGS) entry which is preliminary data.</text>
</comment>
<dbReference type="AlphaFoldDB" id="A0A9P7NFQ4"/>
<dbReference type="EMBL" id="SRPW01000493">
    <property type="protein sequence ID" value="KAG6014159.1"/>
    <property type="molecule type" value="Genomic_DNA"/>
</dbReference>
<organism evidence="1 2">
    <name type="scientific">Claviceps pusilla</name>
    <dbReference type="NCBI Taxonomy" id="123648"/>
    <lineage>
        <taxon>Eukaryota</taxon>
        <taxon>Fungi</taxon>
        <taxon>Dikarya</taxon>
        <taxon>Ascomycota</taxon>
        <taxon>Pezizomycotina</taxon>
        <taxon>Sordariomycetes</taxon>
        <taxon>Hypocreomycetidae</taxon>
        <taxon>Hypocreales</taxon>
        <taxon>Clavicipitaceae</taxon>
        <taxon>Claviceps</taxon>
    </lineage>
</organism>
<reference evidence="1" key="1">
    <citation type="journal article" date="2020" name="bioRxiv">
        <title>Whole genome comparisons of ergot fungi reveals the divergence and evolution of species within the genus Claviceps are the result of varying mechanisms driving genome evolution and host range expansion.</title>
        <authorList>
            <person name="Wyka S.A."/>
            <person name="Mondo S.J."/>
            <person name="Liu M."/>
            <person name="Dettman J."/>
            <person name="Nalam V."/>
            <person name="Broders K.D."/>
        </authorList>
    </citation>
    <scope>NUCLEOTIDE SEQUENCE</scope>
    <source>
        <strain evidence="1">CCC 602</strain>
    </source>
</reference>